<dbReference type="InterPro" id="IPR001754">
    <property type="entry name" value="OMPdeCOase_dom"/>
</dbReference>
<evidence type="ECO:0000256" key="15">
    <source>
        <dbReference type="PIRSR" id="PIRSR614732-2"/>
    </source>
</evidence>
<dbReference type="InterPro" id="IPR004467">
    <property type="entry name" value="Or_phspho_trans_dom"/>
</dbReference>
<dbReference type="SUPFAM" id="SSF51366">
    <property type="entry name" value="Ribulose-phoshate binding barrel"/>
    <property type="match status" value="1"/>
</dbReference>
<dbReference type="GO" id="GO:0004588">
    <property type="term" value="F:orotate phosphoribosyltransferase activity"/>
    <property type="evidence" value="ECO:0007669"/>
    <property type="project" value="UniProtKB-EC"/>
</dbReference>
<comment type="pathway">
    <text evidence="2">Pyrimidine metabolism; UMP biosynthesis via de novo pathway; UMP from orotate: step 1/2.</text>
</comment>
<dbReference type="InterPro" id="IPR000836">
    <property type="entry name" value="PRTase_dom"/>
</dbReference>
<evidence type="ECO:0000313" key="17">
    <source>
        <dbReference type="EMBL" id="CAF0745589.1"/>
    </source>
</evidence>
<accession>A0A813P9K8</accession>
<dbReference type="Gene3D" id="3.40.50.2020">
    <property type="match status" value="1"/>
</dbReference>
<keyword evidence="13" id="KW-0511">Multifunctional enzyme</keyword>
<dbReference type="InterPro" id="IPR011060">
    <property type="entry name" value="RibuloseP-bd_barrel"/>
</dbReference>
<keyword evidence="9" id="KW-0808">Transferase</keyword>
<evidence type="ECO:0000256" key="2">
    <source>
        <dbReference type="ARBA" id="ARBA00004889"/>
    </source>
</evidence>
<evidence type="ECO:0000256" key="13">
    <source>
        <dbReference type="ARBA" id="ARBA00023268"/>
    </source>
</evidence>
<keyword evidence="12" id="KW-0456">Lyase</keyword>
<comment type="similarity">
    <text evidence="3">In the N-terminal section; belongs to the purine/pyrimidine phosphoribosyltransferase family.</text>
</comment>
<dbReference type="InterPro" id="IPR013785">
    <property type="entry name" value="Aldolase_TIM"/>
</dbReference>
<keyword evidence="10" id="KW-0210">Decarboxylase</keyword>
<dbReference type="GO" id="GO:0006207">
    <property type="term" value="P:'de novo' pyrimidine nucleobase biosynthetic process"/>
    <property type="evidence" value="ECO:0007669"/>
    <property type="project" value="InterPro"/>
</dbReference>
<dbReference type="PANTHER" id="PTHR19278">
    <property type="entry name" value="OROTATE PHOSPHORIBOSYLTRANSFERASE"/>
    <property type="match status" value="1"/>
</dbReference>
<protein>
    <recommendedName>
        <fullName evidence="7">Uridine 5'-monophosphate synthase</fullName>
        <ecNumber evidence="5">2.4.2.10</ecNumber>
        <ecNumber evidence="6">4.1.1.23</ecNumber>
    </recommendedName>
</protein>
<comment type="caution">
    <text evidence="17">The sequence shown here is derived from an EMBL/GenBank/DDBJ whole genome shotgun (WGS) entry which is preliminary data.</text>
</comment>
<evidence type="ECO:0000256" key="5">
    <source>
        <dbReference type="ARBA" id="ARBA00011971"/>
    </source>
</evidence>
<dbReference type="SMART" id="SM00934">
    <property type="entry name" value="OMPdecase"/>
    <property type="match status" value="1"/>
</dbReference>
<comment type="similarity">
    <text evidence="4">In the C-terminal section; belongs to the OMP decarboxylase family.</text>
</comment>
<evidence type="ECO:0000256" key="10">
    <source>
        <dbReference type="ARBA" id="ARBA00022793"/>
    </source>
</evidence>
<evidence type="ECO:0000256" key="11">
    <source>
        <dbReference type="ARBA" id="ARBA00022975"/>
    </source>
</evidence>
<sequence>MGAIDQLILQLFDIEAFKFGSFKLKSGIQSPIYIDLRVIISYPDILRSVANHMNNILQNSNVSFNEICGVPYTALPIASIICVDYKRPMLLRRKEAKNYGTKKIIEGKFRPNDRCIIIEDIVTTGSSVIETAESLWAEGLQVTDAIVLIDREQHGEKNLQEKNIRLHRVLKISEVLDCLVRHGKITEEVSKNVSEFIHGNQMQLPTLKIEIEDKNISIPIRQRFQTIIKEKKSNLCLSADLTSLDEIIELSNLIGKNICMLKIHCDILTDFSMDKIQELKDVSRRLNFLLLEDRKFADIGNTVALQYTKGLFQIAEWADLVTVHVLPGEGIVQALEQAAQTINESRGCLLIAQMSSKGALTNNEDYVNGVIKCAEKYSDFVIGFISQSRLTTSDKYLHCTPGVHLTNTGDQLGQQYVTPRQAIDGRGADIVIVGRAILDSINRVKTAEAYQQECYQVYEELHLSSLYSSLSSPSSSIIRETHLFTTRTFTKVNLLGGSFNVKLYHNTNVNNSYTSVDVETE</sequence>
<gene>
    <name evidence="17" type="ORF">JXQ802_LOCUS1382</name>
</gene>
<dbReference type="PANTHER" id="PTHR19278:SF9">
    <property type="entry name" value="URIDINE 5'-MONOPHOSPHATE SYNTHASE"/>
    <property type="match status" value="1"/>
</dbReference>
<dbReference type="UniPathway" id="UPA00070">
    <property type="reaction ID" value="UER00119"/>
</dbReference>
<dbReference type="SUPFAM" id="SSF53271">
    <property type="entry name" value="PRTase-like"/>
    <property type="match status" value="1"/>
</dbReference>
<comment type="pathway">
    <text evidence="1">Pyrimidine metabolism; UMP biosynthesis via de novo pathway; UMP from orotate: step 2/2.</text>
</comment>
<dbReference type="PROSITE" id="PS00156">
    <property type="entry name" value="OMPDECASE"/>
    <property type="match status" value="1"/>
</dbReference>
<evidence type="ECO:0000256" key="7">
    <source>
        <dbReference type="ARBA" id="ARBA00015047"/>
    </source>
</evidence>
<feature type="binding site" evidence="15">
    <location>
        <position position="262"/>
    </location>
    <ligand>
        <name>substrate</name>
    </ligand>
</feature>
<evidence type="ECO:0000256" key="8">
    <source>
        <dbReference type="ARBA" id="ARBA00022676"/>
    </source>
</evidence>
<dbReference type="FunFam" id="3.40.50.2020:FF:000025">
    <property type="entry name" value="Uridine monophosphate synthetase"/>
    <property type="match status" value="1"/>
</dbReference>
<evidence type="ECO:0000313" key="18">
    <source>
        <dbReference type="Proteomes" id="UP000663870"/>
    </source>
</evidence>
<feature type="binding site" evidence="15">
    <location>
        <position position="435"/>
    </location>
    <ligand>
        <name>substrate</name>
    </ligand>
</feature>
<feature type="binding site" evidence="15">
    <location>
        <position position="355"/>
    </location>
    <ligand>
        <name>substrate</name>
    </ligand>
</feature>
<dbReference type="AlphaFoldDB" id="A0A813P9K8"/>
<evidence type="ECO:0000256" key="9">
    <source>
        <dbReference type="ARBA" id="ARBA00022679"/>
    </source>
</evidence>
<evidence type="ECO:0000256" key="6">
    <source>
        <dbReference type="ARBA" id="ARBA00012321"/>
    </source>
</evidence>
<evidence type="ECO:0000256" key="14">
    <source>
        <dbReference type="PIRSR" id="PIRSR614732-1"/>
    </source>
</evidence>
<dbReference type="NCBIfam" id="TIGR01740">
    <property type="entry name" value="pyrF"/>
    <property type="match status" value="1"/>
</dbReference>
<feature type="active site" description="For OMPdecase activity" evidence="14">
    <location>
        <position position="293"/>
    </location>
</feature>
<evidence type="ECO:0000259" key="16">
    <source>
        <dbReference type="SMART" id="SM00934"/>
    </source>
</evidence>
<evidence type="ECO:0000256" key="4">
    <source>
        <dbReference type="ARBA" id="ARBA00009769"/>
    </source>
</evidence>
<dbReference type="EC" id="4.1.1.23" evidence="6"/>
<dbReference type="EC" id="2.4.2.10" evidence="5"/>
<dbReference type="Pfam" id="PF00215">
    <property type="entry name" value="OMPdecase"/>
    <property type="match status" value="1"/>
</dbReference>
<feature type="binding site" evidence="15">
    <location>
        <position position="240"/>
    </location>
    <ligand>
        <name>substrate</name>
    </ligand>
</feature>
<dbReference type="HAMAP" id="MF_01208">
    <property type="entry name" value="PyrE"/>
    <property type="match status" value="1"/>
</dbReference>
<feature type="active site" description="For OMPdecase activity" evidence="14">
    <location>
        <position position="298"/>
    </location>
</feature>
<organism evidence="17 18">
    <name type="scientific">Rotaria sordida</name>
    <dbReference type="NCBI Taxonomy" id="392033"/>
    <lineage>
        <taxon>Eukaryota</taxon>
        <taxon>Metazoa</taxon>
        <taxon>Spiralia</taxon>
        <taxon>Gnathifera</taxon>
        <taxon>Rotifera</taxon>
        <taxon>Eurotatoria</taxon>
        <taxon>Bdelloidea</taxon>
        <taxon>Philodinida</taxon>
        <taxon>Philodinidae</taxon>
        <taxon>Rotaria</taxon>
    </lineage>
</organism>
<dbReference type="EMBL" id="CAJNOL010000015">
    <property type="protein sequence ID" value="CAF0745589.1"/>
    <property type="molecule type" value="Genomic_DNA"/>
</dbReference>
<dbReference type="Gene3D" id="3.20.20.70">
    <property type="entry name" value="Aldolase class I"/>
    <property type="match status" value="1"/>
</dbReference>
<keyword evidence="18" id="KW-1185">Reference proteome</keyword>
<dbReference type="GO" id="GO:0004590">
    <property type="term" value="F:orotidine-5'-phosphate decarboxylase activity"/>
    <property type="evidence" value="ECO:0007669"/>
    <property type="project" value="UniProtKB-EC"/>
</dbReference>
<feature type="active site" description="For OMPdecase activity" evidence="14">
    <location>
        <position position="295"/>
    </location>
</feature>
<dbReference type="CDD" id="cd06223">
    <property type="entry name" value="PRTases_typeI"/>
    <property type="match status" value="1"/>
</dbReference>
<dbReference type="InterPro" id="IPR014732">
    <property type="entry name" value="OMPdecase"/>
</dbReference>
<dbReference type="InterPro" id="IPR029057">
    <property type="entry name" value="PRTase-like"/>
</dbReference>
<keyword evidence="11" id="KW-0665">Pyrimidine biosynthesis</keyword>
<evidence type="ECO:0000256" key="3">
    <source>
        <dbReference type="ARBA" id="ARBA00006221"/>
    </source>
</evidence>
<dbReference type="InterPro" id="IPR018089">
    <property type="entry name" value="OMPdecase_AS"/>
</dbReference>
<evidence type="ECO:0000256" key="12">
    <source>
        <dbReference type="ARBA" id="ARBA00023239"/>
    </source>
</evidence>
<name>A0A813P9K8_9BILA</name>
<dbReference type="CDD" id="cd04725">
    <property type="entry name" value="OMP_decarboxylase_like"/>
    <property type="match status" value="1"/>
</dbReference>
<evidence type="ECO:0000256" key="1">
    <source>
        <dbReference type="ARBA" id="ARBA00004861"/>
    </source>
</evidence>
<dbReference type="FunFam" id="3.20.20.70:FF:000114">
    <property type="entry name" value="Decarboxylase,orotidine phosphate"/>
    <property type="match status" value="1"/>
</dbReference>
<dbReference type="NCBIfam" id="TIGR00336">
    <property type="entry name" value="pyrE"/>
    <property type="match status" value="1"/>
</dbReference>
<dbReference type="Proteomes" id="UP000663870">
    <property type="component" value="Unassembled WGS sequence"/>
</dbReference>
<reference evidence="17" key="1">
    <citation type="submission" date="2021-02" db="EMBL/GenBank/DDBJ databases">
        <authorList>
            <person name="Nowell W R."/>
        </authorList>
    </citation>
    <scope>NUCLEOTIDE SEQUENCE</scope>
</reference>
<feature type="binding site" evidence="15">
    <location>
        <position position="434"/>
    </location>
    <ligand>
        <name>substrate</name>
    </ligand>
</feature>
<dbReference type="GO" id="GO:0044205">
    <property type="term" value="P:'de novo' UMP biosynthetic process"/>
    <property type="evidence" value="ECO:0007669"/>
    <property type="project" value="UniProtKB-UniPathway"/>
</dbReference>
<dbReference type="InterPro" id="IPR023031">
    <property type="entry name" value="OPRT"/>
</dbReference>
<feature type="binding site" evidence="15">
    <location>
        <position position="414"/>
    </location>
    <ligand>
        <name>substrate</name>
    </ligand>
</feature>
<feature type="domain" description="Orotidine 5'-phosphate decarboxylase" evidence="16">
    <location>
        <begin position="234"/>
        <end position="450"/>
    </location>
</feature>
<proteinExistence type="inferred from homology"/>
<keyword evidence="8" id="KW-0328">Glycosyltransferase</keyword>